<dbReference type="STRING" id="2018661.A0A2A2KZJ1"/>
<dbReference type="Pfam" id="PF18072">
    <property type="entry name" value="FGAR-AT_linker"/>
    <property type="match status" value="1"/>
</dbReference>
<dbReference type="GO" id="GO:0005524">
    <property type="term" value="F:ATP binding"/>
    <property type="evidence" value="ECO:0007669"/>
    <property type="project" value="UniProtKB-KW"/>
</dbReference>
<comment type="caution">
    <text evidence="7">The sequence shown here is derived from an EMBL/GenBank/DDBJ whole genome shotgun (WGS) entry which is preliminary data.</text>
</comment>
<dbReference type="EMBL" id="LIAE01007422">
    <property type="protein sequence ID" value="PAV79345.1"/>
    <property type="molecule type" value="Genomic_DNA"/>
</dbReference>
<evidence type="ECO:0000259" key="5">
    <source>
        <dbReference type="Pfam" id="PF18072"/>
    </source>
</evidence>
<keyword evidence="4" id="KW-0067">ATP-binding</keyword>
<evidence type="ECO:0000256" key="3">
    <source>
        <dbReference type="ARBA" id="ARBA00022755"/>
    </source>
</evidence>
<dbReference type="OrthoDB" id="5843066at2759"/>
<evidence type="ECO:0000313" key="7">
    <source>
        <dbReference type="EMBL" id="PAV79345.1"/>
    </source>
</evidence>
<dbReference type="InterPro" id="IPR040707">
    <property type="entry name" value="FGAR-AT_N"/>
</dbReference>
<feature type="domain" description="Phosphoribosylformylglycinamidine synthase N-terminal" evidence="6">
    <location>
        <begin position="55"/>
        <end position="160"/>
    </location>
</feature>
<dbReference type="PANTHER" id="PTHR10099">
    <property type="entry name" value="PHOSPHORIBOSYLFORMYLGLYCINAMIDINE SYNTHASE"/>
    <property type="match status" value="1"/>
</dbReference>
<keyword evidence="2" id="KW-0547">Nucleotide-binding</keyword>
<dbReference type="GO" id="GO:0006164">
    <property type="term" value="P:purine nucleotide biosynthetic process"/>
    <property type="evidence" value="ECO:0007669"/>
    <property type="project" value="UniProtKB-KW"/>
</dbReference>
<keyword evidence="1" id="KW-0436">Ligase</keyword>
<evidence type="ECO:0000259" key="6">
    <source>
        <dbReference type="Pfam" id="PF18076"/>
    </source>
</evidence>
<accession>A0A2A2KZJ1</accession>
<dbReference type="InterPro" id="IPR041609">
    <property type="entry name" value="PurL_linker"/>
</dbReference>
<evidence type="ECO:0000313" key="8">
    <source>
        <dbReference type="Proteomes" id="UP000218231"/>
    </source>
</evidence>
<dbReference type="GO" id="GO:0005737">
    <property type="term" value="C:cytoplasm"/>
    <property type="evidence" value="ECO:0007669"/>
    <property type="project" value="TreeGrafter"/>
</dbReference>
<sequence length="275" mass="32228">MTNHIRFYVPANSAHLKRHILSVENHVRSKYQSENRPAIQTEYCYHLILSENEDSEDFIEKNQDKLRWLLIGNPFDQEFRMKSDLTDGQIIEIGPRHSFKTAFCTAALSVLNSSGVFEVVRIERSLRYSIRDVDQKIDGTDFLWIAGDRMTECIYDENTKFELAKGREDFTEIDVFGDPKNLDKANSELGLAFDKTDLEYYKDLFINQIKRNPTDVELFDLAQSDSEHSRHWFFRGRMIIDGKERECSLMDSVKSTLEHSNRNSLIAFNDNSRYR</sequence>
<dbReference type="Gene3D" id="1.10.8.750">
    <property type="entry name" value="Phosphoribosylformylglycinamidine synthase, linker domain"/>
    <property type="match status" value="1"/>
</dbReference>
<protein>
    <recommendedName>
        <fullName evidence="9">Phosphoribosylformylglycinamidine synthase linker domain-containing protein</fullName>
    </recommendedName>
</protein>
<dbReference type="Pfam" id="PF18076">
    <property type="entry name" value="FGAR-AT_N"/>
    <property type="match status" value="1"/>
</dbReference>
<dbReference type="GO" id="GO:0004642">
    <property type="term" value="F:phosphoribosylformylglycinamidine synthase activity"/>
    <property type="evidence" value="ECO:0007669"/>
    <property type="project" value="TreeGrafter"/>
</dbReference>
<dbReference type="AlphaFoldDB" id="A0A2A2KZJ1"/>
<gene>
    <name evidence="7" type="ORF">WR25_19630</name>
</gene>
<dbReference type="SUPFAM" id="SSF82697">
    <property type="entry name" value="PurS-like"/>
    <property type="match status" value="1"/>
</dbReference>
<name>A0A2A2KZJ1_9BILA</name>
<evidence type="ECO:0000256" key="2">
    <source>
        <dbReference type="ARBA" id="ARBA00022741"/>
    </source>
</evidence>
<evidence type="ECO:0000256" key="4">
    <source>
        <dbReference type="ARBA" id="ARBA00022840"/>
    </source>
</evidence>
<dbReference type="PANTHER" id="PTHR10099:SF1">
    <property type="entry name" value="PHOSPHORIBOSYLFORMYLGLYCINAMIDINE SYNTHASE"/>
    <property type="match status" value="1"/>
</dbReference>
<dbReference type="InterPro" id="IPR036604">
    <property type="entry name" value="PurS-like_sf"/>
</dbReference>
<proteinExistence type="predicted"/>
<reference evidence="7 8" key="1">
    <citation type="journal article" date="2017" name="Curr. Biol.">
        <title>Genome architecture and evolution of a unichromosomal asexual nematode.</title>
        <authorList>
            <person name="Fradin H."/>
            <person name="Zegar C."/>
            <person name="Gutwein M."/>
            <person name="Lucas J."/>
            <person name="Kovtun M."/>
            <person name="Corcoran D."/>
            <person name="Baugh L.R."/>
            <person name="Kiontke K."/>
            <person name="Gunsalus K."/>
            <person name="Fitch D.H."/>
            <person name="Piano F."/>
        </authorList>
    </citation>
    <scope>NUCLEOTIDE SEQUENCE [LARGE SCALE GENOMIC DNA]</scope>
    <source>
        <strain evidence="7">PF1309</strain>
    </source>
</reference>
<evidence type="ECO:0008006" key="9">
    <source>
        <dbReference type="Google" id="ProtNLM"/>
    </source>
</evidence>
<organism evidence="7 8">
    <name type="scientific">Diploscapter pachys</name>
    <dbReference type="NCBI Taxonomy" id="2018661"/>
    <lineage>
        <taxon>Eukaryota</taxon>
        <taxon>Metazoa</taxon>
        <taxon>Ecdysozoa</taxon>
        <taxon>Nematoda</taxon>
        <taxon>Chromadorea</taxon>
        <taxon>Rhabditida</taxon>
        <taxon>Rhabditina</taxon>
        <taxon>Rhabditomorpha</taxon>
        <taxon>Rhabditoidea</taxon>
        <taxon>Rhabditidae</taxon>
        <taxon>Diploscapter</taxon>
    </lineage>
</organism>
<dbReference type="Proteomes" id="UP000218231">
    <property type="component" value="Unassembled WGS sequence"/>
</dbReference>
<feature type="domain" description="Phosphoribosylformylglycinamidine synthase linker" evidence="5">
    <location>
        <begin position="182"/>
        <end position="231"/>
    </location>
</feature>
<keyword evidence="3" id="KW-0658">Purine biosynthesis</keyword>
<keyword evidence="8" id="KW-1185">Reference proteome</keyword>
<dbReference type="SUPFAM" id="SSF109736">
    <property type="entry name" value="FGAM synthase PurL, linker domain"/>
    <property type="match status" value="1"/>
</dbReference>
<evidence type="ECO:0000256" key="1">
    <source>
        <dbReference type="ARBA" id="ARBA00022598"/>
    </source>
</evidence>